<dbReference type="RefSeq" id="WP_258844957.1">
    <property type="nucleotide sequence ID" value="NZ_JANUGX010000007.1"/>
</dbReference>
<feature type="chain" id="PRO_5046270575" description="TonB-dependent receptor" evidence="1">
    <location>
        <begin position="25"/>
        <end position="127"/>
    </location>
</feature>
<keyword evidence="3" id="KW-1185">Reference proteome</keyword>
<proteinExistence type="predicted"/>
<feature type="signal peptide" evidence="1">
    <location>
        <begin position="1"/>
        <end position="24"/>
    </location>
</feature>
<reference evidence="2 3" key="1">
    <citation type="submission" date="2022-08" db="EMBL/GenBank/DDBJ databases">
        <title>Reclassification of Massilia species as members of the genera Telluria, Duganella, Pseudoduganella, Mokoshia gen. nov. and Zemynaea gen. nov. using orthogonal and non-orthogonal genome-based approaches.</title>
        <authorList>
            <person name="Bowman J.P."/>
        </authorList>
    </citation>
    <scope>NUCLEOTIDE SEQUENCE [LARGE SCALE GENOMIC DNA]</scope>
    <source>
        <strain evidence="2 3">LMG 28164</strain>
    </source>
</reference>
<evidence type="ECO:0000256" key="1">
    <source>
        <dbReference type="SAM" id="SignalP"/>
    </source>
</evidence>
<accession>A0ABT2A4R0</accession>
<evidence type="ECO:0000313" key="2">
    <source>
        <dbReference type="EMBL" id="MCS0589190.1"/>
    </source>
</evidence>
<organism evidence="2 3">
    <name type="scientific">Massilia norwichensis</name>
    <dbReference type="NCBI Taxonomy" id="1442366"/>
    <lineage>
        <taxon>Bacteria</taxon>
        <taxon>Pseudomonadati</taxon>
        <taxon>Pseudomonadota</taxon>
        <taxon>Betaproteobacteria</taxon>
        <taxon>Burkholderiales</taxon>
        <taxon>Oxalobacteraceae</taxon>
        <taxon>Telluria group</taxon>
        <taxon>Massilia</taxon>
    </lineage>
</organism>
<keyword evidence="1" id="KW-0732">Signal</keyword>
<gene>
    <name evidence="2" type="ORF">NX782_08220</name>
</gene>
<dbReference type="PROSITE" id="PS51257">
    <property type="entry name" value="PROKAR_LIPOPROTEIN"/>
    <property type="match status" value="1"/>
</dbReference>
<sequence length="127" mass="13121">MYPAHRLAPCAALLLAACAPLAHAIDANQPNGPYAAAFESAVVPAPLSARVAGSAKGVWNRRGLAAGLSTKLEGGWTVAVNLTRAIGGAGGTSNYDRYSTGNVRADGRPWPTSPGRRAIVLSLTHRY</sequence>
<evidence type="ECO:0008006" key="4">
    <source>
        <dbReference type="Google" id="ProtNLM"/>
    </source>
</evidence>
<dbReference type="Proteomes" id="UP001205560">
    <property type="component" value="Unassembled WGS sequence"/>
</dbReference>
<name>A0ABT2A4R0_9BURK</name>
<comment type="caution">
    <text evidence="2">The sequence shown here is derived from an EMBL/GenBank/DDBJ whole genome shotgun (WGS) entry which is preliminary data.</text>
</comment>
<evidence type="ECO:0000313" key="3">
    <source>
        <dbReference type="Proteomes" id="UP001205560"/>
    </source>
</evidence>
<dbReference type="EMBL" id="JANUGX010000007">
    <property type="protein sequence ID" value="MCS0589190.1"/>
    <property type="molecule type" value="Genomic_DNA"/>
</dbReference>
<protein>
    <recommendedName>
        <fullName evidence="4">TonB-dependent receptor</fullName>
    </recommendedName>
</protein>